<proteinExistence type="inferred from homology"/>
<dbReference type="AlphaFoldDB" id="A0A2N1PNE9"/>
<gene>
    <name evidence="7" type="ORF">CVV64_12030</name>
</gene>
<name>A0A2N1PNE9_9BACT</name>
<dbReference type="Pfam" id="PF00015">
    <property type="entry name" value="MCPsignal"/>
    <property type="match status" value="1"/>
</dbReference>
<dbReference type="Pfam" id="PF12729">
    <property type="entry name" value="4HB_MCP_1"/>
    <property type="match status" value="1"/>
</dbReference>
<dbReference type="PANTHER" id="PTHR43531">
    <property type="entry name" value="PROTEIN ICFG"/>
    <property type="match status" value="1"/>
</dbReference>
<evidence type="ECO:0000256" key="2">
    <source>
        <dbReference type="ARBA" id="ARBA00029447"/>
    </source>
</evidence>
<evidence type="ECO:0000256" key="4">
    <source>
        <dbReference type="SAM" id="MobiDB-lite"/>
    </source>
</evidence>
<keyword evidence="1" id="KW-0145">Chemotaxis</keyword>
<feature type="region of interest" description="Disordered" evidence="4">
    <location>
        <begin position="618"/>
        <end position="724"/>
    </location>
</feature>
<dbReference type="Proteomes" id="UP000233256">
    <property type="component" value="Unassembled WGS sequence"/>
</dbReference>
<comment type="caution">
    <text evidence="7">The sequence shown here is derived from an EMBL/GenBank/DDBJ whole genome shotgun (WGS) entry which is preliminary data.</text>
</comment>
<keyword evidence="5" id="KW-1133">Transmembrane helix</keyword>
<evidence type="ECO:0000313" key="7">
    <source>
        <dbReference type="EMBL" id="PKK89875.1"/>
    </source>
</evidence>
<feature type="compositionally biased region" description="Low complexity" evidence="4">
    <location>
        <begin position="666"/>
        <end position="680"/>
    </location>
</feature>
<feature type="region of interest" description="Disordered" evidence="4">
    <location>
        <begin position="379"/>
        <end position="426"/>
    </location>
</feature>
<evidence type="ECO:0000256" key="1">
    <source>
        <dbReference type="ARBA" id="ARBA00022500"/>
    </source>
</evidence>
<dbReference type="SUPFAM" id="SSF58104">
    <property type="entry name" value="Methyl-accepting chemotaxis protein (MCP) signaling domain"/>
    <property type="match status" value="1"/>
</dbReference>
<dbReference type="InterPro" id="IPR004090">
    <property type="entry name" value="Chemotax_Me-accpt_rcpt"/>
</dbReference>
<dbReference type="GO" id="GO:0004888">
    <property type="term" value="F:transmembrane signaling receptor activity"/>
    <property type="evidence" value="ECO:0007669"/>
    <property type="project" value="InterPro"/>
</dbReference>
<feature type="compositionally biased region" description="Polar residues" evidence="4">
    <location>
        <begin position="621"/>
        <end position="630"/>
    </location>
</feature>
<feature type="compositionally biased region" description="Acidic residues" evidence="4">
    <location>
        <begin position="714"/>
        <end position="724"/>
    </location>
</feature>
<feature type="compositionally biased region" description="Polar residues" evidence="4">
    <location>
        <begin position="414"/>
        <end position="426"/>
    </location>
</feature>
<feature type="domain" description="Methyl-accepting transducer" evidence="6">
    <location>
        <begin position="371"/>
        <end position="600"/>
    </location>
</feature>
<dbReference type="EMBL" id="PGXC01000010">
    <property type="protein sequence ID" value="PKK89875.1"/>
    <property type="molecule type" value="Genomic_DNA"/>
</dbReference>
<feature type="compositionally biased region" description="Low complexity" evidence="4">
    <location>
        <begin position="379"/>
        <end position="413"/>
    </location>
</feature>
<dbReference type="InterPro" id="IPR024478">
    <property type="entry name" value="HlyB_4HB_MCP"/>
</dbReference>
<keyword evidence="5" id="KW-0812">Transmembrane</keyword>
<dbReference type="GO" id="GO:0006935">
    <property type="term" value="P:chemotaxis"/>
    <property type="evidence" value="ECO:0007669"/>
    <property type="project" value="UniProtKB-KW"/>
</dbReference>
<keyword evidence="5" id="KW-0472">Membrane</keyword>
<feature type="transmembrane region" description="Helical" evidence="5">
    <location>
        <begin position="26"/>
        <end position="48"/>
    </location>
</feature>
<sequence length="724" mass="76857">MRSNNFLHLMNPGGVMLKNFSLTAKLVGSFIIVSIITLAVAMTGWWGVSNLGNRVNEIGTVRMPGVQHLLTLDVSIGRLMNSIRSLLNADATVEGRQKELEAVAVARADYKKAWDAYLALPRTDREKEIWSRFEARIGEWKIENDKFFAMAAELSEMDIYNPHALLAQALATTDDHRALLVKSSNLLRFGEQFQGGEDGKSCRLGKFLDQFKTTNSELKGIVDGLEEPHALVHSSVRQIRAAFASADLEKGWDQYRNQLLPSSEKVIAGMQKLLVIAEKALNIRKEMNVQALEKAMEGQKKCLAELSELVHLNLNLAENSVKEGLADAANARNISLGASLGGTVVALLFGVVLSLGLTKTLNNIIAALMRGSDQVSSASGQVSSASQQMAEGASEQASSLEEVSSSLEEMASMTRQNAQNAGQANSMSVNAATAAGKGRDAMARMVEAIDKIKVSSDETAKILKTIDEIAFQTNLLALNAAVEAARAGEAGKGFAVVAEEVRNLAQRSAEAARNTARLVEESQHNSVGGVKASKEVGQILEEIVDGVGKVSQLIAEVSAASSEQSKGIDQVNVAVAQMNGVTQANAANAEESAAASEELSAQAGEMVQMVESLVRVVEGGTDSNGSSGNFARTEERRPAAPAPRAAEVFGSTGRKAGSAARKPSGSTAAAASSRTASTSRIIPRPAPPTVTASSVKASAPQEKVSARNRPEEVFPLDDDDISDF</sequence>
<protein>
    <recommendedName>
        <fullName evidence="6">Methyl-accepting transducer domain-containing protein</fullName>
    </recommendedName>
</protein>
<organism evidence="7 8">
    <name type="scientific">Candidatus Wallbacteria bacterium HGW-Wallbacteria-1</name>
    <dbReference type="NCBI Taxonomy" id="2013854"/>
    <lineage>
        <taxon>Bacteria</taxon>
        <taxon>Candidatus Walliibacteriota</taxon>
    </lineage>
</organism>
<dbReference type="GO" id="GO:0005886">
    <property type="term" value="C:plasma membrane"/>
    <property type="evidence" value="ECO:0007669"/>
    <property type="project" value="TreeGrafter"/>
</dbReference>
<dbReference type="CDD" id="cd11386">
    <property type="entry name" value="MCP_signal"/>
    <property type="match status" value="1"/>
</dbReference>
<keyword evidence="3" id="KW-0807">Transducer</keyword>
<evidence type="ECO:0000256" key="3">
    <source>
        <dbReference type="PROSITE-ProRule" id="PRU00284"/>
    </source>
</evidence>
<dbReference type="Gene3D" id="1.10.287.950">
    <property type="entry name" value="Methyl-accepting chemotaxis protein"/>
    <property type="match status" value="1"/>
</dbReference>
<evidence type="ECO:0000256" key="5">
    <source>
        <dbReference type="SAM" id="Phobius"/>
    </source>
</evidence>
<dbReference type="GO" id="GO:0007165">
    <property type="term" value="P:signal transduction"/>
    <property type="evidence" value="ECO:0007669"/>
    <property type="project" value="UniProtKB-KW"/>
</dbReference>
<dbReference type="PROSITE" id="PS50111">
    <property type="entry name" value="CHEMOTAXIS_TRANSDUC_2"/>
    <property type="match status" value="1"/>
</dbReference>
<comment type="similarity">
    <text evidence="2">Belongs to the methyl-accepting chemotaxis (MCP) protein family.</text>
</comment>
<dbReference type="Gene3D" id="1.20.120.30">
    <property type="entry name" value="Aspartate receptor, ligand-binding domain"/>
    <property type="match status" value="1"/>
</dbReference>
<accession>A0A2N1PNE9</accession>
<evidence type="ECO:0000313" key="8">
    <source>
        <dbReference type="Proteomes" id="UP000233256"/>
    </source>
</evidence>
<dbReference type="PRINTS" id="PR00260">
    <property type="entry name" value="CHEMTRNSDUCR"/>
</dbReference>
<evidence type="ECO:0000259" key="6">
    <source>
        <dbReference type="PROSITE" id="PS50111"/>
    </source>
</evidence>
<reference evidence="7 8" key="1">
    <citation type="journal article" date="2017" name="ISME J.">
        <title>Potential for microbial H2 and metal transformations associated with novel bacteria and archaea in deep terrestrial subsurface sediments.</title>
        <authorList>
            <person name="Hernsdorf A.W."/>
            <person name="Amano Y."/>
            <person name="Miyakawa K."/>
            <person name="Ise K."/>
            <person name="Suzuki Y."/>
            <person name="Anantharaman K."/>
            <person name="Probst A."/>
            <person name="Burstein D."/>
            <person name="Thomas B.C."/>
            <person name="Banfield J.F."/>
        </authorList>
    </citation>
    <scope>NUCLEOTIDE SEQUENCE [LARGE SCALE GENOMIC DNA]</scope>
    <source>
        <strain evidence="7">HGW-Wallbacteria-1</strain>
    </source>
</reference>
<dbReference type="InterPro" id="IPR051310">
    <property type="entry name" value="MCP_chemotaxis"/>
</dbReference>
<dbReference type="PANTHER" id="PTHR43531:SF11">
    <property type="entry name" value="METHYL-ACCEPTING CHEMOTAXIS PROTEIN 3"/>
    <property type="match status" value="1"/>
</dbReference>
<dbReference type="SMART" id="SM00283">
    <property type="entry name" value="MA"/>
    <property type="match status" value="1"/>
</dbReference>
<dbReference type="InterPro" id="IPR004089">
    <property type="entry name" value="MCPsignal_dom"/>
</dbReference>